<dbReference type="PANTHER" id="PTHR22870:SF466">
    <property type="entry name" value="ANKYRIN REPEAT-CONTAINING PROTEIN"/>
    <property type="match status" value="1"/>
</dbReference>
<feature type="compositionally biased region" description="Basic and acidic residues" evidence="3">
    <location>
        <begin position="792"/>
        <end position="801"/>
    </location>
</feature>
<feature type="compositionally biased region" description="Pro residues" evidence="3">
    <location>
        <begin position="250"/>
        <end position="260"/>
    </location>
</feature>
<keyword evidence="5" id="KW-1185">Reference proteome</keyword>
<feature type="compositionally biased region" description="Pro residues" evidence="3">
    <location>
        <begin position="124"/>
        <end position="137"/>
    </location>
</feature>
<feature type="compositionally biased region" description="Polar residues" evidence="3">
    <location>
        <begin position="816"/>
        <end position="827"/>
    </location>
</feature>
<evidence type="ECO:0000313" key="4">
    <source>
        <dbReference type="EMBL" id="GMI32452.1"/>
    </source>
</evidence>
<gene>
    <name evidence="4" type="ORF">TeGR_g7303</name>
</gene>
<feature type="compositionally biased region" description="Low complexity" evidence="3">
    <location>
        <begin position="755"/>
        <end position="769"/>
    </location>
</feature>
<name>A0ABQ6MTY2_9STRA</name>
<feature type="repeat" description="RCC1" evidence="2">
    <location>
        <begin position="592"/>
        <end position="651"/>
    </location>
</feature>
<reference evidence="4 5" key="1">
    <citation type="journal article" date="2023" name="Commun. Biol.">
        <title>Genome analysis of Parmales, the sister group of diatoms, reveals the evolutionary specialization of diatoms from phago-mixotrophs to photoautotrophs.</title>
        <authorList>
            <person name="Ban H."/>
            <person name="Sato S."/>
            <person name="Yoshikawa S."/>
            <person name="Yamada K."/>
            <person name="Nakamura Y."/>
            <person name="Ichinomiya M."/>
            <person name="Sato N."/>
            <person name="Blanc-Mathieu R."/>
            <person name="Endo H."/>
            <person name="Kuwata A."/>
            <person name="Ogata H."/>
        </authorList>
    </citation>
    <scope>NUCLEOTIDE SEQUENCE [LARGE SCALE GENOMIC DNA]</scope>
</reference>
<keyword evidence="1" id="KW-0677">Repeat</keyword>
<feature type="region of interest" description="Disordered" evidence="3">
    <location>
        <begin position="858"/>
        <end position="936"/>
    </location>
</feature>
<dbReference type="SUPFAM" id="SSF50985">
    <property type="entry name" value="RCC1/BLIP-II"/>
    <property type="match status" value="2"/>
</dbReference>
<sequence>MFRRPSASSSRAKLAIAAAKLASEDSEFSHLSSASASASSQPSSGPYPSSRANPRRAATPKSRDRVSRSLAAGSVRPGMNLPSSAFSAPRSGALARSQSEPRIQPPPSGSAGPSRPRQQRKNPLHPPPPRPASPPSPCSSASSSSPPLSALGAVTKQRAARLPVSSSSAGGAYSWKTRLLTAGSNHNSQLGPRGKGGGGGGAGGGGGGAGGGAGAGASAGAAAAASAAASAVGGAAFLSPALSPAAPTESGPPPLPPPPSSSALAALPTGFSSSLLPTPTPSSCSHLAQVACGASATFLVTNDRRLLSFGTGALGHERPKPAAVGTAAVPAQVALPLPVFLVAAGPSHCLAITLPGDAYTWGVGANGRLGHGDSHSRPTPTALSLPNPCVGGSCGERHTVLLVSPTPNVYNDPALLDPSSPPSLLPPGHPYSFGSNTGGQLGLPSASPHLAPTPLSCPAFRRGILPTSVSCGMHHTLCLCPVPGTERSRVYSWGWGEHGRLGLGSFDAQHAPLEVALLSHRGVVSVQAGDMHSVALTAEGAVYAWGDDRFGQLGGGCLDKRGSPLPMKVCLPGPAVTIAAGGRHTACVLEGGELMLWGWGEEGQLGNGAEANETVPREAALPSAAEVAGGRMGKVSGIALGTSHSAIIVENENVVGIQREDEPTLAASPEMVTAPTPPEPKPKLFSSPTPADIEAQAARDRERAEAEAAAAERQASVLAARREKERETMARFEGRKEEIKRREREEEVRRELARRAPSPVKAASPAKALSPPPPAAAPSPIQVPEPADDDSGSSRENREELGNGALARLKREESARPQSPNTVSFKSKVNYDQIYYHPDQPVEKCFVANSARRAMLRQMAGAARNQGARAPNQGARAPNQGGRAPSQPQRSPGKQQQQQQQLSRTLGFGVGGGGGDAGERPRSSSILRRSSFNGAA</sequence>
<dbReference type="PANTHER" id="PTHR22870">
    <property type="entry name" value="REGULATOR OF CHROMOSOME CONDENSATION"/>
    <property type="match status" value="1"/>
</dbReference>
<accession>A0ABQ6MTY2</accession>
<feature type="compositionally biased region" description="Gly residues" evidence="3">
    <location>
        <begin position="193"/>
        <end position="217"/>
    </location>
</feature>
<feature type="repeat" description="RCC1" evidence="2">
    <location>
        <begin position="428"/>
        <end position="482"/>
    </location>
</feature>
<proteinExistence type="predicted"/>
<dbReference type="Gene3D" id="2.130.10.30">
    <property type="entry name" value="Regulator of chromosome condensation 1/beta-lactamase-inhibitor protein II"/>
    <property type="match status" value="2"/>
</dbReference>
<evidence type="ECO:0000256" key="3">
    <source>
        <dbReference type="SAM" id="MobiDB-lite"/>
    </source>
</evidence>
<feature type="compositionally biased region" description="Low complexity" evidence="3">
    <location>
        <begin position="885"/>
        <end position="903"/>
    </location>
</feature>
<dbReference type="PROSITE" id="PS50012">
    <property type="entry name" value="RCC1_3"/>
    <property type="match status" value="5"/>
</dbReference>
<feature type="compositionally biased region" description="Low complexity" evidence="3">
    <location>
        <begin position="29"/>
        <end position="50"/>
    </location>
</feature>
<evidence type="ECO:0000313" key="5">
    <source>
        <dbReference type="Proteomes" id="UP001165060"/>
    </source>
</evidence>
<feature type="compositionally biased region" description="Low complexity" evidence="3">
    <location>
        <begin position="138"/>
        <end position="151"/>
    </location>
</feature>
<feature type="region of interest" description="Disordered" evidence="3">
    <location>
        <begin position="664"/>
        <end position="829"/>
    </location>
</feature>
<feature type="compositionally biased region" description="Pro residues" evidence="3">
    <location>
        <begin position="419"/>
        <end position="429"/>
    </location>
</feature>
<dbReference type="Pfam" id="PF00415">
    <property type="entry name" value="RCC1"/>
    <property type="match status" value="5"/>
</dbReference>
<feature type="compositionally biased region" description="Low complexity" evidence="3">
    <location>
        <begin position="707"/>
        <end position="719"/>
    </location>
</feature>
<feature type="region of interest" description="Disordered" evidence="3">
    <location>
        <begin position="244"/>
        <end position="266"/>
    </location>
</feature>
<dbReference type="EMBL" id="BRYB01000548">
    <property type="protein sequence ID" value="GMI32452.1"/>
    <property type="molecule type" value="Genomic_DNA"/>
</dbReference>
<feature type="repeat" description="RCC1" evidence="2">
    <location>
        <begin position="540"/>
        <end position="591"/>
    </location>
</feature>
<feature type="region of interest" description="Disordered" evidence="3">
    <location>
        <begin position="24"/>
        <end position="217"/>
    </location>
</feature>
<dbReference type="InterPro" id="IPR000408">
    <property type="entry name" value="Reg_chr_condens"/>
</dbReference>
<dbReference type="InterPro" id="IPR051210">
    <property type="entry name" value="Ub_ligase/GEF_domain"/>
</dbReference>
<feature type="compositionally biased region" description="Basic and acidic residues" evidence="3">
    <location>
        <begin position="720"/>
        <end position="754"/>
    </location>
</feature>
<organism evidence="4 5">
    <name type="scientific">Tetraparma gracilis</name>
    <dbReference type="NCBI Taxonomy" id="2962635"/>
    <lineage>
        <taxon>Eukaryota</taxon>
        <taxon>Sar</taxon>
        <taxon>Stramenopiles</taxon>
        <taxon>Ochrophyta</taxon>
        <taxon>Bolidophyceae</taxon>
        <taxon>Parmales</taxon>
        <taxon>Triparmaceae</taxon>
        <taxon>Tetraparma</taxon>
    </lineage>
</organism>
<dbReference type="PROSITE" id="PS00626">
    <property type="entry name" value="RCC1_2"/>
    <property type="match status" value="1"/>
</dbReference>
<comment type="caution">
    <text evidence="4">The sequence shown here is derived from an EMBL/GenBank/DDBJ whole genome shotgun (WGS) entry which is preliminary data.</text>
</comment>
<feature type="repeat" description="RCC1" evidence="2">
    <location>
        <begin position="488"/>
        <end position="539"/>
    </location>
</feature>
<dbReference type="InterPro" id="IPR009091">
    <property type="entry name" value="RCC1/BLIP-II"/>
</dbReference>
<evidence type="ECO:0000256" key="1">
    <source>
        <dbReference type="ARBA" id="ARBA00022737"/>
    </source>
</evidence>
<feature type="compositionally biased region" description="Basic and acidic residues" evidence="3">
    <location>
        <begin position="697"/>
        <end position="706"/>
    </location>
</feature>
<feature type="repeat" description="RCC1" evidence="2">
    <location>
        <begin position="356"/>
        <end position="405"/>
    </location>
</feature>
<protein>
    <submittedName>
        <fullName evidence="4">Uncharacterized protein</fullName>
    </submittedName>
</protein>
<feature type="compositionally biased region" description="Low complexity" evidence="3">
    <location>
        <begin position="923"/>
        <end position="936"/>
    </location>
</feature>
<evidence type="ECO:0000256" key="2">
    <source>
        <dbReference type="PROSITE-ProRule" id="PRU00235"/>
    </source>
</evidence>
<feature type="compositionally biased region" description="Pro residues" evidence="3">
    <location>
        <begin position="770"/>
        <end position="783"/>
    </location>
</feature>
<dbReference type="PRINTS" id="PR00633">
    <property type="entry name" value="RCCNDNSATION"/>
</dbReference>
<feature type="region of interest" description="Disordered" evidence="3">
    <location>
        <begin position="417"/>
        <end position="438"/>
    </location>
</feature>
<dbReference type="Proteomes" id="UP001165060">
    <property type="component" value="Unassembled WGS sequence"/>
</dbReference>